<dbReference type="GO" id="GO:0020037">
    <property type="term" value="F:heme binding"/>
    <property type="evidence" value="ECO:0007669"/>
    <property type="project" value="InterPro"/>
</dbReference>
<evidence type="ECO:0000256" key="1">
    <source>
        <dbReference type="ARBA" id="ARBA00010617"/>
    </source>
</evidence>
<protein>
    <submittedName>
        <fullName evidence="2">Cytochrome P450 hydroxlase</fullName>
    </submittedName>
</protein>
<evidence type="ECO:0000313" key="2">
    <source>
        <dbReference type="EMBL" id="ACW82533.1"/>
    </source>
</evidence>
<organism evidence="2">
    <name type="scientific">Streptomyces sp. A00100</name>
    <dbReference type="NCBI Taxonomy" id="540044"/>
    <lineage>
        <taxon>Bacteria</taxon>
        <taxon>Bacillati</taxon>
        <taxon>Actinomycetota</taxon>
        <taxon>Actinomycetes</taxon>
        <taxon>Kitasatosporales</taxon>
        <taxon>Streptomycetaceae</taxon>
        <taxon>Streptomyces</taxon>
    </lineage>
</organism>
<feature type="non-terminal residue" evidence="2">
    <location>
        <position position="1"/>
    </location>
</feature>
<dbReference type="EMBL" id="GQ340802">
    <property type="protein sequence ID" value="ACW82533.1"/>
    <property type="molecule type" value="Genomic_DNA"/>
</dbReference>
<dbReference type="GO" id="GO:0005506">
    <property type="term" value="F:iron ion binding"/>
    <property type="evidence" value="ECO:0007669"/>
    <property type="project" value="InterPro"/>
</dbReference>
<accession>D0E504</accession>
<dbReference type="GO" id="GO:0004497">
    <property type="term" value="F:monooxygenase activity"/>
    <property type="evidence" value="ECO:0007669"/>
    <property type="project" value="InterPro"/>
</dbReference>
<dbReference type="PANTHER" id="PTHR46696:SF1">
    <property type="entry name" value="CYTOCHROME P450 YJIB-RELATED"/>
    <property type="match status" value="1"/>
</dbReference>
<dbReference type="PRINTS" id="PR00359">
    <property type="entry name" value="BP450"/>
</dbReference>
<sequence>EQHGVVEELLRFHRHADLVFRMAIEQGKVGGATIKEAGEVLVSMVDTDRDANVRAHPDIWLDFGGRRDHVGLAFGFHQCLGQNHLVRELEIVVFEILDGLPGLHQVGVPEDGPSRRT</sequence>
<dbReference type="SUPFAM" id="SSF48264">
    <property type="entry name" value="Cytochrome P450"/>
    <property type="match status" value="1"/>
</dbReference>
<dbReference type="InterPro" id="IPR036396">
    <property type="entry name" value="Cyt_P450_sf"/>
</dbReference>
<name>D0E504_9ACTN</name>
<comment type="similarity">
    <text evidence="1">Belongs to the cytochrome P450 family.</text>
</comment>
<feature type="non-terminal residue" evidence="2">
    <location>
        <position position="117"/>
    </location>
</feature>
<dbReference type="AlphaFoldDB" id="D0E504"/>
<dbReference type="PANTHER" id="PTHR46696">
    <property type="entry name" value="P450, PUTATIVE (EUROFUNG)-RELATED"/>
    <property type="match status" value="1"/>
</dbReference>
<reference evidence="2" key="1">
    <citation type="journal article" date="2009" name="Curr. Microbiol.">
        <title>Diversities within genotypes, bioactivity and biosynthetic genes of endophytic actinomycetes isolated from three pharmaceutical plants.</title>
        <authorList>
            <person name="Wu Y."/>
            <person name="Lu C."/>
            <person name="Qian X."/>
            <person name="Huang Y."/>
            <person name="Shen Y."/>
        </authorList>
    </citation>
    <scope>NUCLEOTIDE SEQUENCE</scope>
    <source>
        <strain evidence="2">A00100</strain>
    </source>
</reference>
<proteinExistence type="inferred from homology"/>
<dbReference type="InterPro" id="IPR002397">
    <property type="entry name" value="Cyt_P450_B"/>
</dbReference>
<dbReference type="Gene3D" id="1.10.630.10">
    <property type="entry name" value="Cytochrome P450"/>
    <property type="match status" value="1"/>
</dbReference>
<dbReference type="GO" id="GO:0016705">
    <property type="term" value="F:oxidoreductase activity, acting on paired donors, with incorporation or reduction of molecular oxygen"/>
    <property type="evidence" value="ECO:0007669"/>
    <property type="project" value="InterPro"/>
</dbReference>